<evidence type="ECO:0000259" key="4">
    <source>
        <dbReference type="Pfam" id="PF14257"/>
    </source>
</evidence>
<keyword evidence="3" id="KW-1133">Transmembrane helix</keyword>
<dbReference type="EMBL" id="JACGWY010000006">
    <property type="protein sequence ID" value="MBA8817429.1"/>
    <property type="molecule type" value="Genomic_DNA"/>
</dbReference>
<evidence type="ECO:0000256" key="3">
    <source>
        <dbReference type="SAM" id="Phobius"/>
    </source>
</evidence>
<sequence length="387" mass="40154">MNESTPARHEELPTFPADRMDIVEQKMLEAIRADRAKTRTRRRRIWTSVSAAAAVVVVAAVISPAVVGDLRGANTRSMTATNETLSDSSAAMDVPMTTSGEAGLTTLDGAAAEGGDRSATGTDIIASGALSLTVDDLDEAAASVTSVIADAGGYIENESRTSGGDMSGLMYDTSMPAPAASDGVWMNVRVPADDLTAVMSDLRGIGTVTSSSMSQDDVTDQTVDLRARIDAAEASVTRLTELMAQAESTSDLLAAETALSDRQATLESYQQQLDWLESQVSMSSISINLSAAEPVATPEPVGFVDGVGAGWNGLIVTLNAIVISLGFLLPWIAVIAVASLVVWGISRAVKRARGRADSAASADDHAPTSASSDAAKTAKNIDDSSQK</sequence>
<keyword evidence="3" id="KW-0472">Membrane</keyword>
<comment type="caution">
    <text evidence="5">The sequence shown here is derived from an EMBL/GenBank/DDBJ whole genome shotgun (WGS) entry which is preliminary data.</text>
</comment>
<keyword evidence="1" id="KW-0175">Coiled coil</keyword>
<reference evidence="5 6" key="1">
    <citation type="submission" date="2020-07" db="EMBL/GenBank/DDBJ databases">
        <title>Sequencing the genomes of 1000 actinobacteria strains.</title>
        <authorList>
            <person name="Klenk H.-P."/>
        </authorList>
    </citation>
    <scope>NUCLEOTIDE SEQUENCE [LARGE SCALE GENOMIC DNA]</scope>
    <source>
        <strain evidence="5 6">DSM 27576</strain>
    </source>
</reference>
<feature type="transmembrane region" description="Helical" evidence="3">
    <location>
        <begin position="45"/>
        <end position="67"/>
    </location>
</feature>
<dbReference type="AlphaFoldDB" id="A0A7W3JR06"/>
<keyword evidence="6" id="KW-1185">Reference proteome</keyword>
<dbReference type="InterPro" id="IPR025645">
    <property type="entry name" value="DUF4349"/>
</dbReference>
<accession>A0A7W3JR06</accession>
<evidence type="ECO:0000313" key="6">
    <source>
        <dbReference type="Proteomes" id="UP000526083"/>
    </source>
</evidence>
<evidence type="ECO:0000313" key="5">
    <source>
        <dbReference type="EMBL" id="MBA8817429.1"/>
    </source>
</evidence>
<evidence type="ECO:0000256" key="2">
    <source>
        <dbReference type="SAM" id="MobiDB-lite"/>
    </source>
</evidence>
<protein>
    <recommendedName>
        <fullName evidence="4">DUF4349 domain-containing protein</fullName>
    </recommendedName>
</protein>
<feature type="domain" description="DUF4349" evidence="4">
    <location>
        <begin position="123"/>
        <end position="343"/>
    </location>
</feature>
<dbReference type="Proteomes" id="UP000526083">
    <property type="component" value="Unassembled WGS sequence"/>
</dbReference>
<dbReference type="RefSeq" id="WP_167049250.1">
    <property type="nucleotide sequence ID" value="NZ_JAAOZB010000002.1"/>
</dbReference>
<keyword evidence="3" id="KW-0812">Transmembrane</keyword>
<proteinExistence type="predicted"/>
<dbReference type="Pfam" id="PF14257">
    <property type="entry name" value="DUF4349"/>
    <property type="match status" value="1"/>
</dbReference>
<gene>
    <name evidence="5" type="ORF">FHX48_002528</name>
</gene>
<organism evidence="5 6">
    <name type="scientific">Microbacterium halimionae</name>
    <dbReference type="NCBI Taxonomy" id="1526413"/>
    <lineage>
        <taxon>Bacteria</taxon>
        <taxon>Bacillati</taxon>
        <taxon>Actinomycetota</taxon>
        <taxon>Actinomycetes</taxon>
        <taxon>Micrococcales</taxon>
        <taxon>Microbacteriaceae</taxon>
        <taxon>Microbacterium</taxon>
    </lineage>
</organism>
<feature type="transmembrane region" description="Helical" evidence="3">
    <location>
        <begin position="321"/>
        <end position="345"/>
    </location>
</feature>
<name>A0A7W3JR06_9MICO</name>
<feature type="coiled-coil region" evidence="1">
    <location>
        <begin position="229"/>
        <end position="279"/>
    </location>
</feature>
<feature type="region of interest" description="Disordered" evidence="2">
    <location>
        <begin position="356"/>
        <end position="387"/>
    </location>
</feature>
<evidence type="ECO:0000256" key="1">
    <source>
        <dbReference type="SAM" id="Coils"/>
    </source>
</evidence>
<feature type="compositionally biased region" description="Low complexity" evidence="2">
    <location>
        <begin position="357"/>
        <end position="378"/>
    </location>
</feature>